<reference evidence="2 3" key="1">
    <citation type="journal article" date="2013" name="Genome Announc.">
        <title>Draft Genome Sequence of Shewanella decolorationis S12, a Dye-Degrading Bacterium Isolated from a Wastewater Treatment Plant.</title>
        <authorList>
            <person name="Xu M."/>
            <person name="Fang Y."/>
            <person name="Liu J."/>
            <person name="Chen X."/>
            <person name="Sun G."/>
            <person name="Guo J."/>
            <person name="Hua Z."/>
            <person name="Tu Q."/>
            <person name="Wu L."/>
            <person name="Zhou J."/>
            <person name="Liu X."/>
        </authorList>
    </citation>
    <scope>NUCLEOTIDE SEQUENCE [LARGE SCALE GENOMIC DNA]</scope>
    <source>
        <strain evidence="2 3">S12</strain>
    </source>
</reference>
<keyword evidence="1" id="KW-1133">Transmembrane helix</keyword>
<dbReference type="EMBL" id="AXZL01000048">
    <property type="protein sequence ID" value="ESE42618.1"/>
    <property type="molecule type" value="Genomic_DNA"/>
</dbReference>
<organism evidence="2 3">
    <name type="scientific">Shewanella decolorationis S12</name>
    <dbReference type="NCBI Taxonomy" id="1353536"/>
    <lineage>
        <taxon>Bacteria</taxon>
        <taxon>Pseudomonadati</taxon>
        <taxon>Pseudomonadota</taxon>
        <taxon>Gammaproteobacteria</taxon>
        <taxon>Alteromonadales</taxon>
        <taxon>Shewanellaceae</taxon>
        <taxon>Shewanella</taxon>
    </lineage>
</organism>
<keyword evidence="1" id="KW-0812">Transmembrane</keyword>
<evidence type="ECO:0000256" key="1">
    <source>
        <dbReference type="SAM" id="Phobius"/>
    </source>
</evidence>
<proteinExistence type="predicted"/>
<name>A0ABP2Z7K1_9GAMM</name>
<evidence type="ECO:0008006" key="4">
    <source>
        <dbReference type="Google" id="ProtNLM"/>
    </source>
</evidence>
<feature type="transmembrane region" description="Helical" evidence="1">
    <location>
        <begin position="67"/>
        <end position="93"/>
    </location>
</feature>
<sequence length="190" mass="21543">MALMAWLNSLRKRDDCLLYQERAIFYHNPIPGWLRLLVGLVGGLTPLLPLGYFLSHWLQIDWSNPPALLFLGIHALFLCLLPTAIIIFSLWFAGLAMSIELRINAVTNEVVLTRRNLISQQVTVYSLDRIEITKVGLPAQNSDYDQPFVTLQMPDGLKVDICSFMRDHEAKECAGRISQFISEARATTLK</sequence>
<feature type="transmembrane region" description="Helical" evidence="1">
    <location>
        <begin position="32"/>
        <end position="55"/>
    </location>
</feature>
<keyword evidence="1" id="KW-0472">Membrane</keyword>
<comment type="caution">
    <text evidence="2">The sequence shown here is derived from an EMBL/GenBank/DDBJ whole genome shotgun (WGS) entry which is preliminary data.</text>
</comment>
<gene>
    <name evidence="2" type="ORF">SHD_0720</name>
</gene>
<keyword evidence="3" id="KW-1185">Reference proteome</keyword>
<dbReference type="Proteomes" id="UP000017548">
    <property type="component" value="Unassembled WGS sequence"/>
</dbReference>
<protein>
    <recommendedName>
        <fullName evidence="4">DUF304 domain-containing protein</fullName>
    </recommendedName>
</protein>
<evidence type="ECO:0000313" key="2">
    <source>
        <dbReference type="EMBL" id="ESE42618.1"/>
    </source>
</evidence>
<accession>A0ABP2Z7K1</accession>
<evidence type="ECO:0000313" key="3">
    <source>
        <dbReference type="Proteomes" id="UP000017548"/>
    </source>
</evidence>